<dbReference type="EMBL" id="JAEPCM010000395">
    <property type="protein sequence ID" value="MCG7946962.1"/>
    <property type="molecule type" value="Genomic_DNA"/>
</dbReference>
<sequence>MTIFSLLVMLGLLVIPMSSIANDAPFCWKAYPNTSGSQCHDEKSDAINDFESKGLPYSLMSEQFSIDIADESIRYNFKMPDEDVYVGPWVYTPQHINVNPLPTFDTEEAAFNALSDFLMEQRLSATQQHPCYPYSVLVPGLEWISTRSRYGISYTEYKVNDHTFYNGDYYGTIPPYWYVPCEEHGPGSAFINRHRTVQCPLGSLQIYDSELQVCVNRNRARVTQNAKYKLGVPPNVCPPKVANPCSPASGEKSQTETDYSLANGTLKIQRTYNSQPIEDGYTSMGPRWRHNYSQRFNGYEQPMDDQGVQVHPYPVQTLTSHYDSPRNACYQGWNELKTNIYGGLLANSMAYYMSGLCQIRHGSEYVLKLPIINTLNHKFDAGTYYGINYVSRGNGTVSTFLYKSGQWQSLYPGKSSLTSNDTGWTFKASDGSTEEYDSDGKLISKTSSTHQTTLYHYGDEGRLESVTGHYGDTLTYVYDDAGILTTITTPDGDLEYGYDAEGRLASVTYPDNKTRQYHYEDPDFPYHLTGITDENNDRYATWAYDDQGKAILSEHANGAERFEFTYNADGTTTLTDAAGTERIYHFLVKHGQMKVDYIEGDRCTACANSEIQAYTYDNNGFVTSKTDWNGSITTYSRDAQGRELSRTEASGTPHARVFTTSWDTTINKPMTVTEPDKITEFTYNAAGQLVSRQQRAVQ</sequence>
<keyword evidence="2" id="KW-0732">Signal</keyword>
<dbReference type="InterPro" id="IPR045351">
    <property type="entry name" value="DUF6531"/>
</dbReference>
<organism evidence="5 6">
    <name type="scientific">Candidatus Thiodiazotropha taylori</name>
    <dbReference type="NCBI Taxonomy" id="2792791"/>
    <lineage>
        <taxon>Bacteria</taxon>
        <taxon>Pseudomonadati</taxon>
        <taxon>Pseudomonadota</taxon>
        <taxon>Gammaproteobacteria</taxon>
        <taxon>Chromatiales</taxon>
        <taxon>Sedimenticolaceae</taxon>
        <taxon>Candidatus Thiodiazotropha</taxon>
    </lineage>
</organism>
<evidence type="ECO:0000313" key="6">
    <source>
        <dbReference type="Proteomes" id="UP000886667"/>
    </source>
</evidence>
<evidence type="ECO:0000259" key="3">
    <source>
        <dbReference type="Pfam" id="PF20148"/>
    </source>
</evidence>
<comment type="caution">
    <text evidence="5">The sequence shown here is derived from an EMBL/GenBank/DDBJ whole genome shotgun (WGS) entry which is preliminary data.</text>
</comment>
<accession>A0A9E4KEA9</accession>
<dbReference type="InterPro" id="IPR006530">
    <property type="entry name" value="YD"/>
</dbReference>
<dbReference type="Proteomes" id="UP000886667">
    <property type="component" value="Unassembled WGS sequence"/>
</dbReference>
<dbReference type="Gene3D" id="2.180.10.10">
    <property type="entry name" value="RHS repeat-associated core"/>
    <property type="match status" value="1"/>
</dbReference>
<dbReference type="Pfam" id="PF05593">
    <property type="entry name" value="RHS_repeat"/>
    <property type="match status" value="1"/>
</dbReference>
<evidence type="ECO:0000313" key="5">
    <source>
        <dbReference type="EMBL" id="MCG7946962.1"/>
    </source>
</evidence>
<dbReference type="Pfam" id="PF20148">
    <property type="entry name" value="DUF6531"/>
    <property type="match status" value="1"/>
</dbReference>
<dbReference type="Pfam" id="PF25023">
    <property type="entry name" value="TEN_YD-shell"/>
    <property type="match status" value="1"/>
</dbReference>
<gene>
    <name evidence="5" type="ORF">JAZ07_11515</name>
</gene>
<feature type="chain" id="PRO_5038564416" evidence="2">
    <location>
        <begin position="22"/>
        <end position="698"/>
    </location>
</feature>
<evidence type="ECO:0000259" key="4">
    <source>
        <dbReference type="Pfam" id="PF25023"/>
    </source>
</evidence>
<proteinExistence type="predicted"/>
<dbReference type="InterPro" id="IPR050708">
    <property type="entry name" value="T6SS_VgrG/RHS"/>
</dbReference>
<dbReference type="PANTHER" id="PTHR32305:SF15">
    <property type="entry name" value="PROTEIN RHSA-RELATED"/>
    <property type="match status" value="1"/>
</dbReference>
<dbReference type="InterPro" id="IPR056823">
    <property type="entry name" value="TEN-like_YD-shell"/>
</dbReference>
<evidence type="ECO:0000256" key="2">
    <source>
        <dbReference type="SAM" id="SignalP"/>
    </source>
</evidence>
<keyword evidence="1" id="KW-0677">Repeat</keyword>
<dbReference type="PANTHER" id="PTHR32305">
    <property type="match status" value="1"/>
</dbReference>
<name>A0A9E4KEA9_9GAMM</name>
<dbReference type="NCBIfam" id="TIGR01643">
    <property type="entry name" value="YD_repeat_2x"/>
    <property type="match status" value="1"/>
</dbReference>
<dbReference type="InterPro" id="IPR031325">
    <property type="entry name" value="RHS_repeat"/>
</dbReference>
<feature type="domain" description="DUF6531" evidence="3">
    <location>
        <begin position="243"/>
        <end position="301"/>
    </location>
</feature>
<reference evidence="5" key="1">
    <citation type="journal article" date="2021" name="Proc. Natl. Acad. Sci. U.S.A.">
        <title>Global biogeography of chemosynthetic symbionts reveals both localized and globally distributed symbiont groups. .</title>
        <authorList>
            <person name="Osvatic J.T."/>
            <person name="Wilkins L.G.E."/>
            <person name="Leibrecht L."/>
            <person name="Leray M."/>
            <person name="Zauner S."/>
            <person name="Polzin J."/>
            <person name="Camacho Y."/>
            <person name="Gros O."/>
            <person name="van Gils J.A."/>
            <person name="Eisen J.A."/>
            <person name="Petersen J.M."/>
            <person name="Yuen B."/>
        </authorList>
    </citation>
    <scope>NUCLEOTIDE SEQUENCE</scope>
    <source>
        <strain evidence="5">MAGclacostrist064TRANS</strain>
    </source>
</reference>
<dbReference type="AlphaFoldDB" id="A0A9E4KEA9"/>
<evidence type="ECO:0000256" key="1">
    <source>
        <dbReference type="ARBA" id="ARBA00022737"/>
    </source>
</evidence>
<feature type="signal peptide" evidence="2">
    <location>
        <begin position="1"/>
        <end position="21"/>
    </location>
</feature>
<feature type="domain" description="Teneurin-like YD-shell" evidence="4">
    <location>
        <begin position="436"/>
        <end position="596"/>
    </location>
</feature>
<protein>
    <submittedName>
        <fullName evidence="5">DUF6531 domain-containing protein</fullName>
    </submittedName>
</protein>